<sequence>MSAPASDHGHAEPTSFTFTPENLELAKRIIAKYPQGKQASACMPLLDVAQRQNGGWLPRVAMDAVADLLGMPRIRVYEVATFYTMYNKNPVGKHHIQVCTTTPCWLRGSDDIVHTCKKKLGIEVGETTADGQFTLGEVECSGACVNAPVVQIGDDYYEDVAPEHMERILDALARGETPKPGSQTGRQSSEPVGGPTTLKAFTTAQADATAAQADD</sequence>
<proteinExistence type="inferred from homology"/>
<evidence type="ECO:0000256" key="3">
    <source>
        <dbReference type="ARBA" id="ARBA00022723"/>
    </source>
</evidence>
<keyword evidence="5 10" id="KW-0408">Iron</keyword>
<dbReference type="InterPro" id="IPR042128">
    <property type="entry name" value="NuoE_dom"/>
</dbReference>
<feature type="region of interest" description="Disordered" evidence="11">
    <location>
        <begin position="174"/>
        <end position="215"/>
    </location>
</feature>
<name>A0A160JGA9_9PROT</name>
<keyword evidence="6 10" id="KW-0411">Iron-sulfur</keyword>
<evidence type="ECO:0000256" key="4">
    <source>
        <dbReference type="ARBA" id="ARBA00022967"/>
    </source>
</evidence>
<evidence type="ECO:0000256" key="10">
    <source>
        <dbReference type="PIRSR" id="PIRSR000216-1"/>
    </source>
</evidence>
<dbReference type="NCBIfam" id="TIGR01958">
    <property type="entry name" value="nuoE_fam"/>
    <property type="match status" value="1"/>
</dbReference>
<dbReference type="CDD" id="cd03064">
    <property type="entry name" value="TRX_Fd_NuoE"/>
    <property type="match status" value="1"/>
</dbReference>
<dbReference type="FunFam" id="1.10.10.1590:FF:000001">
    <property type="entry name" value="NADH-quinone oxidoreductase subunit E"/>
    <property type="match status" value="1"/>
</dbReference>
<keyword evidence="7" id="KW-0520">NAD</keyword>
<dbReference type="NCBIfam" id="NF005722">
    <property type="entry name" value="PRK07539.1-2"/>
    <property type="match status" value="1"/>
</dbReference>
<evidence type="ECO:0000256" key="6">
    <source>
        <dbReference type="ARBA" id="ARBA00023014"/>
    </source>
</evidence>
<dbReference type="GO" id="GO:0098662">
    <property type="term" value="P:inorganic cation transmembrane transport"/>
    <property type="evidence" value="ECO:0007669"/>
    <property type="project" value="UniProtKB-ARBA"/>
</dbReference>
<comment type="cofactor">
    <cofactor evidence="8">
        <name>[2Fe-2S] cluster</name>
        <dbReference type="ChEBI" id="CHEBI:190135"/>
    </cofactor>
</comment>
<evidence type="ECO:0000256" key="2">
    <source>
        <dbReference type="ARBA" id="ARBA00022714"/>
    </source>
</evidence>
<feature type="compositionally biased region" description="Low complexity" evidence="11">
    <location>
        <begin position="202"/>
        <end position="215"/>
    </location>
</feature>
<dbReference type="Gene3D" id="1.10.10.1590">
    <property type="entry name" value="NADH-quinone oxidoreductase subunit E"/>
    <property type="match status" value="1"/>
</dbReference>
<dbReference type="Pfam" id="PF01257">
    <property type="entry name" value="2Fe-2S_thioredx"/>
    <property type="match status" value="1"/>
</dbReference>
<dbReference type="KEGG" id="ahu:A6A40_08575"/>
<dbReference type="Gene3D" id="3.40.30.10">
    <property type="entry name" value="Glutaredoxin"/>
    <property type="match status" value="1"/>
</dbReference>
<dbReference type="GO" id="GO:0051537">
    <property type="term" value="F:2 iron, 2 sulfur cluster binding"/>
    <property type="evidence" value="ECO:0007669"/>
    <property type="project" value="UniProtKB-KW"/>
</dbReference>
<evidence type="ECO:0000256" key="8">
    <source>
        <dbReference type="ARBA" id="ARBA00034078"/>
    </source>
</evidence>
<dbReference type="AlphaFoldDB" id="A0A160JGA9"/>
<dbReference type="InterPro" id="IPR041921">
    <property type="entry name" value="NuoE_N"/>
</dbReference>
<keyword evidence="3 10" id="KW-0479">Metal-binding</keyword>
<comment type="similarity">
    <text evidence="1">Belongs to the complex I 24 kDa subunit family.</text>
</comment>
<dbReference type="PANTHER" id="PTHR10371">
    <property type="entry name" value="NADH DEHYDROGENASE UBIQUINONE FLAVOPROTEIN 2, MITOCHONDRIAL"/>
    <property type="match status" value="1"/>
</dbReference>
<dbReference type="GO" id="GO:0003954">
    <property type="term" value="F:NADH dehydrogenase activity"/>
    <property type="evidence" value="ECO:0007669"/>
    <property type="project" value="TreeGrafter"/>
</dbReference>
<evidence type="ECO:0000256" key="5">
    <source>
        <dbReference type="ARBA" id="ARBA00023004"/>
    </source>
</evidence>
<evidence type="ECO:0000313" key="13">
    <source>
        <dbReference type="Proteomes" id="UP000077405"/>
    </source>
</evidence>
<evidence type="ECO:0000256" key="9">
    <source>
        <dbReference type="ARBA" id="ARBA00047712"/>
    </source>
</evidence>
<keyword evidence="13" id="KW-1185">Reference proteome</keyword>
<dbReference type="OrthoDB" id="9807941at2"/>
<comment type="cofactor">
    <cofactor evidence="10">
        <name>[2Fe-2S] cluster</name>
        <dbReference type="ChEBI" id="CHEBI:190135"/>
    </cofactor>
    <text evidence="10">Binds 1 [2Fe-2S] cluster.</text>
</comment>
<dbReference type="GO" id="GO:0031967">
    <property type="term" value="C:organelle envelope"/>
    <property type="evidence" value="ECO:0007669"/>
    <property type="project" value="UniProtKB-ARBA"/>
</dbReference>
<dbReference type="InterPro" id="IPR036249">
    <property type="entry name" value="Thioredoxin-like_sf"/>
</dbReference>
<feature type="binding site" evidence="10">
    <location>
        <position position="99"/>
    </location>
    <ligand>
        <name>[2Fe-2S] cluster</name>
        <dbReference type="ChEBI" id="CHEBI:190135"/>
    </ligand>
</feature>
<dbReference type="GO" id="GO:0046872">
    <property type="term" value="F:metal ion binding"/>
    <property type="evidence" value="ECO:0007669"/>
    <property type="project" value="UniProtKB-KW"/>
</dbReference>
<reference evidence="12 13" key="1">
    <citation type="journal article" date="2013" name="Int. J. Syst. Evol. Microbiol.">
        <title>Azospirillum humicireducens sp. nov., a nitrogen-fixing bacterium isolated from a microbial fuel cell.</title>
        <authorList>
            <person name="Zhou S."/>
            <person name="Han L."/>
            <person name="Wang Y."/>
            <person name="Yang G."/>
            <person name="Zhuang L."/>
            <person name="Hu P."/>
        </authorList>
    </citation>
    <scope>NUCLEOTIDE SEQUENCE [LARGE SCALE GENOMIC DNA]</scope>
    <source>
        <strain evidence="12 13">SgZ-5</strain>
    </source>
</reference>
<evidence type="ECO:0000313" key="12">
    <source>
        <dbReference type="EMBL" id="ANC91960.1"/>
    </source>
</evidence>
<evidence type="ECO:0000256" key="7">
    <source>
        <dbReference type="ARBA" id="ARBA00023027"/>
    </source>
</evidence>
<dbReference type="SUPFAM" id="SSF52833">
    <property type="entry name" value="Thioredoxin-like"/>
    <property type="match status" value="1"/>
</dbReference>
<dbReference type="GO" id="GO:0022804">
    <property type="term" value="F:active transmembrane transporter activity"/>
    <property type="evidence" value="ECO:0007669"/>
    <property type="project" value="UniProtKB-ARBA"/>
</dbReference>
<dbReference type="Proteomes" id="UP000077405">
    <property type="component" value="Chromosome"/>
</dbReference>
<dbReference type="GO" id="GO:0008324">
    <property type="term" value="F:monoatomic cation transmembrane transporter activity"/>
    <property type="evidence" value="ECO:0007669"/>
    <property type="project" value="UniProtKB-ARBA"/>
</dbReference>
<dbReference type="GO" id="GO:0031090">
    <property type="term" value="C:organelle membrane"/>
    <property type="evidence" value="ECO:0007669"/>
    <property type="project" value="UniProtKB-ARBA"/>
</dbReference>
<protein>
    <submittedName>
        <fullName evidence="12">NADH-quinone oxidoreductase subunit NuoE</fullName>
    </submittedName>
</protein>
<dbReference type="GO" id="GO:0022890">
    <property type="term" value="F:inorganic cation transmembrane transporter activity"/>
    <property type="evidence" value="ECO:0007669"/>
    <property type="project" value="UniProtKB-ARBA"/>
</dbReference>
<dbReference type="EMBL" id="CP015285">
    <property type="protein sequence ID" value="ANC91960.1"/>
    <property type="molecule type" value="Genomic_DNA"/>
</dbReference>
<dbReference type="PIRSF" id="PIRSF000216">
    <property type="entry name" value="NADH_DH_24kDa"/>
    <property type="match status" value="1"/>
</dbReference>
<feature type="binding site" evidence="10">
    <location>
        <position position="140"/>
    </location>
    <ligand>
        <name>[2Fe-2S] cluster</name>
        <dbReference type="ChEBI" id="CHEBI:190135"/>
    </ligand>
</feature>
<accession>A0A160JGA9</accession>
<feature type="compositionally biased region" description="Polar residues" evidence="11">
    <location>
        <begin position="180"/>
        <end position="190"/>
    </location>
</feature>
<feature type="binding site" evidence="10">
    <location>
        <position position="104"/>
    </location>
    <ligand>
        <name>[2Fe-2S] cluster</name>
        <dbReference type="ChEBI" id="CHEBI:190135"/>
    </ligand>
</feature>
<dbReference type="RefSeq" id="WP_063635039.1">
    <property type="nucleotide sequence ID" value="NZ_CP015285.1"/>
</dbReference>
<comment type="catalytic activity">
    <reaction evidence="9">
        <text>a quinone + NADH + 5 H(+)(in) = a quinol + NAD(+) + 4 H(+)(out)</text>
        <dbReference type="Rhea" id="RHEA:57888"/>
        <dbReference type="ChEBI" id="CHEBI:15378"/>
        <dbReference type="ChEBI" id="CHEBI:24646"/>
        <dbReference type="ChEBI" id="CHEBI:57540"/>
        <dbReference type="ChEBI" id="CHEBI:57945"/>
        <dbReference type="ChEBI" id="CHEBI:132124"/>
    </reaction>
</comment>
<dbReference type="FunFam" id="3.40.30.10:FF:000022">
    <property type="entry name" value="NADH dehydrogenase flavoprotein 2, mitochondrial"/>
    <property type="match status" value="1"/>
</dbReference>
<dbReference type="InterPro" id="IPR002023">
    <property type="entry name" value="NuoE-like"/>
</dbReference>
<dbReference type="GO" id="GO:0098796">
    <property type="term" value="C:membrane protein complex"/>
    <property type="evidence" value="ECO:0007669"/>
    <property type="project" value="UniProtKB-ARBA"/>
</dbReference>
<evidence type="ECO:0000256" key="11">
    <source>
        <dbReference type="SAM" id="MobiDB-lite"/>
    </source>
</evidence>
<dbReference type="STRING" id="1226968.A6A40_08575"/>
<dbReference type="NCBIfam" id="NF005725">
    <property type="entry name" value="PRK07539.1-5"/>
    <property type="match status" value="1"/>
</dbReference>
<dbReference type="PANTHER" id="PTHR10371:SF3">
    <property type="entry name" value="NADH DEHYDROGENASE [UBIQUINONE] FLAVOPROTEIN 2, MITOCHONDRIAL"/>
    <property type="match status" value="1"/>
</dbReference>
<organism evidence="12 13">
    <name type="scientific">Azospirillum humicireducens</name>
    <dbReference type="NCBI Taxonomy" id="1226968"/>
    <lineage>
        <taxon>Bacteria</taxon>
        <taxon>Pseudomonadati</taxon>
        <taxon>Pseudomonadota</taxon>
        <taxon>Alphaproteobacteria</taxon>
        <taxon>Rhodospirillales</taxon>
        <taxon>Azospirillaceae</taxon>
        <taxon>Azospirillum</taxon>
    </lineage>
</organism>
<keyword evidence="4" id="KW-1278">Translocase</keyword>
<feature type="binding site" evidence="10">
    <location>
        <position position="144"/>
    </location>
    <ligand>
        <name>[2Fe-2S] cluster</name>
        <dbReference type="ChEBI" id="CHEBI:190135"/>
    </ligand>
</feature>
<keyword evidence="2 10" id="KW-0001">2Fe-2S</keyword>
<evidence type="ECO:0000256" key="1">
    <source>
        <dbReference type="ARBA" id="ARBA00010643"/>
    </source>
</evidence>
<gene>
    <name evidence="12" type="ORF">A6A40_08575</name>
</gene>
<dbReference type="GO" id="GO:1902494">
    <property type="term" value="C:catalytic complex"/>
    <property type="evidence" value="ECO:0007669"/>
    <property type="project" value="UniProtKB-ARBA"/>
</dbReference>